<dbReference type="AlphaFoldDB" id="A0A0F9N6X3"/>
<comment type="cofactor">
    <cofactor evidence="1">
        <name>[4Fe-4S] cluster</name>
        <dbReference type="ChEBI" id="CHEBI:49883"/>
    </cofactor>
</comment>
<dbReference type="GO" id="GO:0051536">
    <property type="term" value="F:iron-sulfur cluster binding"/>
    <property type="evidence" value="ECO:0007669"/>
    <property type="project" value="UniProtKB-KW"/>
</dbReference>
<feature type="non-terminal residue" evidence="7">
    <location>
        <position position="135"/>
    </location>
</feature>
<protein>
    <recommendedName>
        <fullName evidence="6">B12-binding domain-containing protein</fullName>
    </recommendedName>
</protein>
<dbReference type="GO" id="GO:0046872">
    <property type="term" value="F:metal ion binding"/>
    <property type="evidence" value="ECO:0007669"/>
    <property type="project" value="UniProtKB-KW"/>
</dbReference>
<dbReference type="SUPFAM" id="SSF52242">
    <property type="entry name" value="Cobalamin (vitamin B12)-binding domain"/>
    <property type="match status" value="1"/>
</dbReference>
<keyword evidence="4" id="KW-0408">Iron</keyword>
<keyword evidence="5" id="KW-0411">Iron-sulfur</keyword>
<evidence type="ECO:0000256" key="5">
    <source>
        <dbReference type="ARBA" id="ARBA00023014"/>
    </source>
</evidence>
<dbReference type="InterPro" id="IPR036724">
    <property type="entry name" value="Cobalamin-bd_sf"/>
</dbReference>
<organism evidence="7">
    <name type="scientific">marine sediment metagenome</name>
    <dbReference type="NCBI Taxonomy" id="412755"/>
    <lineage>
        <taxon>unclassified sequences</taxon>
        <taxon>metagenomes</taxon>
        <taxon>ecological metagenomes</taxon>
    </lineage>
</organism>
<keyword evidence="3" id="KW-0479">Metal-binding</keyword>
<dbReference type="EMBL" id="LAZR01008682">
    <property type="protein sequence ID" value="KKM77182.1"/>
    <property type="molecule type" value="Genomic_DNA"/>
</dbReference>
<evidence type="ECO:0000256" key="4">
    <source>
        <dbReference type="ARBA" id="ARBA00023004"/>
    </source>
</evidence>
<accession>A0A0F9N6X3</accession>
<dbReference type="InterPro" id="IPR051198">
    <property type="entry name" value="BchE-like"/>
</dbReference>
<dbReference type="GO" id="GO:0031419">
    <property type="term" value="F:cobalamin binding"/>
    <property type="evidence" value="ECO:0007669"/>
    <property type="project" value="InterPro"/>
</dbReference>
<evidence type="ECO:0000313" key="7">
    <source>
        <dbReference type="EMBL" id="KKM77182.1"/>
    </source>
</evidence>
<name>A0A0F9N6X3_9ZZZZ</name>
<gene>
    <name evidence="7" type="ORF">LCGC14_1372580</name>
</gene>
<dbReference type="Pfam" id="PF02310">
    <property type="entry name" value="B12-binding"/>
    <property type="match status" value="1"/>
</dbReference>
<evidence type="ECO:0000256" key="2">
    <source>
        <dbReference type="ARBA" id="ARBA00022691"/>
    </source>
</evidence>
<keyword evidence="2" id="KW-0949">S-adenosyl-L-methionine</keyword>
<proteinExistence type="predicted"/>
<evidence type="ECO:0000256" key="1">
    <source>
        <dbReference type="ARBA" id="ARBA00001966"/>
    </source>
</evidence>
<evidence type="ECO:0000259" key="6">
    <source>
        <dbReference type="PROSITE" id="PS51332"/>
    </source>
</evidence>
<dbReference type="PROSITE" id="PS51332">
    <property type="entry name" value="B12_BINDING"/>
    <property type="match status" value="1"/>
</dbReference>
<sequence length="135" mass="15525">MKVLFVYPNIHKTLHENLALESLSAILKQNEIEVFLWDNTFEEIDILKYKVKHIDPDFICFTALSPDFNYAIELAGIIKSISNIPIIIGGPHVTFLPHEAIYQNCFDVVIRGEGDEVLLEYLLTENKYTLGTWVK</sequence>
<dbReference type="PANTHER" id="PTHR43409">
    <property type="entry name" value="ANAEROBIC MAGNESIUM-PROTOPORPHYRIN IX MONOMETHYL ESTER CYCLASE-RELATED"/>
    <property type="match status" value="1"/>
</dbReference>
<dbReference type="Gene3D" id="3.40.50.280">
    <property type="entry name" value="Cobalamin-binding domain"/>
    <property type="match status" value="1"/>
</dbReference>
<dbReference type="InterPro" id="IPR006158">
    <property type="entry name" value="Cobalamin-bd"/>
</dbReference>
<comment type="caution">
    <text evidence="7">The sequence shown here is derived from an EMBL/GenBank/DDBJ whole genome shotgun (WGS) entry which is preliminary data.</text>
</comment>
<reference evidence="7" key="1">
    <citation type="journal article" date="2015" name="Nature">
        <title>Complex archaea that bridge the gap between prokaryotes and eukaryotes.</title>
        <authorList>
            <person name="Spang A."/>
            <person name="Saw J.H."/>
            <person name="Jorgensen S.L."/>
            <person name="Zaremba-Niedzwiedzka K."/>
            <person name="Martijn J."/>
            <person name="Lind A.E."/>
            <person name="van Eijk R."/>
            <person name="Schleper C."/>
            <person name="Guy L."/>
            <person name="Ettema T.J."/>
        </authorList>
    </citation>
    <scope>NUCLEOTIDE SEQUENCE</scope>
</reference>
<evidence type="ECO:0000256" key="3">
    <source>
        <dbReference type="ARBA" id="ARBA00022723"/>
    </source>
</evidence>
<feature type="domain" description="B12-binding" evidence="6">
    <location>
        <begin position="2"/>
        <end position="132"/>
    </location>
</feature>
<dbReference type="CDD" id="cd02068">
    <property type="entry name" value="radical_SAM_B12_BD"/>
    <property type="match status" value="1"/>
</dbReference>